<dbReference type="PANTHER" id="PTHR48090">
    <property type="entry name" value="UNDECAPRENYL-PHOSPHATE 4-DEOXY-4-FORMAMIDO-L-ARABINOSE TRANSFERASE-RELATED"/>
    <property type="match status" value="1"/>
</dbReference>
<keyword evidence="1" id="KW-0812">Transmembrane</keyword>
<dbReference type="AlphaFoldDB" id="A0A927FSR6"/>
<evidence type="ECO:0000256" key="1">
    <source>
        <dbReference type="SAM" id="Phobius"/>
    </source>
</evidence>
<evidence type="ECO:0000313" key="4">
    <source>
        <dbReference type="Proteomes" id="UP000654108"/>
    </source>
</evidence>
<evidence type="ECO:0000259" key="2">
    <source>
        <dbReference type="Pfam" id="PF00535"/>
    </source>
</evidence>
<reference evidence="3" key="1">
    <citation type="submission" date="2020-09" db="EMBL/GenBank/DDBJ databases">
        <title>Genome seq and assembly of Devosia sp.</title>
        <authorList>
            <person name="Chhetri G."/>
        </authorList>
    </citation>
    <scope>NUCLEOTIDE SEQUENCE</scope>
    <source>
        <strain evidence="3">PTR5</strain>
    </source>
</reference>
<dbReference type="InterPro" id="IPR029044">
    <property type="entry name" value="Nucleotide-diphossugar_trans"/>
</dbReference>
<dbReference type="InterPro" id="IPR001173">
    <property type="entry name" value="Glyco_trans_2-like"/>
</dbReference>
<dbReference type="PANTHER" id="PTHR48090:SF7">
    <property type="entry name" value="RFBJ PROTEIN"/>
    <property type="match status" value="1"/>
</dbReference>
<proteinExistence type="predicted"/>
<dbReference type="Pfam" id="PF00535">
    <property type="entry name" value="Glycos_transf_2"/>
    <property type="match status" value="1"/>
</dbReference>
<dbReference type="Gene3D" id="3.90.550.10">
    <property type="entry name" value="Spore Coat Polysaccharide Biosynthesis Protein SpsA, Chain A"/>
    <property type="match status" value="1"/>
</dbReference>
<accession>A0A927FSR6</accession>
<evidence type="ECO:0000313" key="3">
    <source>
        <dbReference type="EMBL" id="MBD8065575.1"/>
    </source>
</evidence>
<name>A0A927FSR6_9HYPH</name>
<dbReference type="Proteomes" id="UP000654108">
    <property type="component" value="Unassembled WGS sequence"/>
</dbReference>
<keyword evidence="1" id="KW-1133">Transmembrane helix</keyword>
<sequence>MPAPPRARRVRGSSIGRYTFSTIPRLVSAEGNRKGPRVTQRYRGNSVAVILPCYNEALVIASVIASFRQALPEAQIFVFDNASSDGTEEAARAAGAVVRQVTQRGKGNVVRRLFADVDADIFIMADGDGTYEAQQCRRMVDKLLDNGLDMVVGTRVPVGAGGEYRPGHRLGNRLLTGTVGRMFGPGFTDMLSGYRVLSRRFVKSFPSLSRGFEIETELTIHALELRAPFGEVPTAYGSRVEGSRSKLSTVRDGLLIAEAIVRLFVRERPRQLYLALATIVAIVALLLAIPIFMEYVETGLVPRFPTAILAGLGMIASLVLAATAVILDSVVTGRTEAKRLRYLEIAGPRAADAS</sequence>
<keyword evidence="4" id="KW-1185">Reference proteome</keyword>
<keyword evidence="1" id="KW-0472">Membrane</keyword>
<comment type="caution">
    <text evidence="3">The sequence shown here is derived from an EMBL/GenBank/DDBJ whole genome shotgun (WGS) entry which is preliminary data.</text>
</comment>
<feature type="transmembrane region" description="Helical" evidence="1">
    <location>
        <begin position="304"/>
        <end position="331"/>
    </location>
</feature>
<dbReference type="EMBL" id="JACYFU010000002">
    <property type="protein sequence ID" value="MBD8065575.1"/>
    <property type="molecule type" value="Genomic_DNA"/>
</dbReference>
<dbReference type="CDD" id="cd04179">
    <property type="entry name" value="DPM_DPG-synthase_like"/>
    <property type="match status" value="1"/>
</dbReference>
<feature type="domain" description="Glycosyltransferase 2-like" evidence="2">
    <location>
        <begin position="49"/>
        <end position="202"/>
    </location>
</feature>
<feature type="transmembrane region" description="Helical" evidence="1">
    <location>
        <begin position="272"/>
        <end position="292"/>
    </location>
</feature>
<protein>
    <submittedName>
        <fullName evidence="3">Glycosyltransferase</fullName>
    </submittedName>
</protein>
<organism evidence="3 4">
    <name type="scientific">Devosia oryzisoli</name>
    <dbReference type="NCBI Taxonomy" id="2774138"/>
    <lineage>
        <taxon>Bacteria</taxon>
        <taxon>Pseudomonadati</taxon>
        <taxon>Pseudomonadota</taxon>
        <taxon>Alphaproteobacteria</taxon>
        <taxon>Hyphomicrobiales</taxon>
        <taxon>Devosiaceae</taxon>
        <taxon>Devosia</taxon>
    </lineage>
</organism>
<dbReference type="SUPFAM" id="SSF53448">
    <property type="entry name" value="Nucleotide-diphospho-sugar transferases"/>
    <property type="match status" value="1"/>
</dbReference>
<dbReference type="InterPro" id="IPR050256">
    <property type="entry name" value="Glycosyltransferase_2"/>
</dbReference>
<gene>
    <name evidence="3" type="ORF">IC608_08810</name>
</gene>